<organism evidence="1 2">
    <name type="scientific">Phytophthora pseudosyringae</name>
    <dbReference type="NCBI Taxonomy" id="221518"/>
    <lineage>
        <taxon>Eukaryota</taxon>
        <taxon>Sar</taxon>
        <taxon>Stramenopiles</taxon>
        <taxon>Oomycota</taxon>
        <taxon>Peronosporomycetes</taxon>
        <taxon>Peronosporales</taxon>
        <taxon>Peronosporaceae</taxon>
        <taxon>Phytophthora</taxon>
    </lineage>
</organism>
<proteinExistence type="predicted"/>
<name>A0A8T1VWP4_9STRA</name>
<dbReference type="OrthoDB" id="127472at2759"/>
<keyword evidence="2" id="KW-1185">Reference proteome</keyword>
<dbReference type="AlphaFoldDB" id="A0A8T1VWP4"/>
<protein>
    <submittedName>
        <fullName evidence="1">Uncharacterized protein</fullName>
    </submittedName>
</protein>
<evidence type="ECO:0000313" key="2">
    <source>
        <dbReference type="Proteomes" id="UP000694044"/>
    </source>
</evidence>
<sequence length="157" mass="17213">MARTTDSHIPPYTGYGTVTYAQRDSAELERIRIRKQQCKLHGGDGPPVQIMAPLPVCDRGALEAHGAEKVARTRLDEQAARLAKHGSTILTRNAAALLRNEFETEDRAPSRDDYGCQWEERALRATFGQDSVTGSTGSALEEAFVALDEADLEMSPI</sequence>
<dbReference type="Proteomes" id="UP000694044">
    <property type="component" value="Unassembled WGS sequence"/>
</dbReference>
<comment type="caution">
    <text evidence="1">The sequence shown here is derived from an EMBL/GenBank/DDBJ whole genome shotgun (WGS) entry which is preliminary data.</text>
</comment>
<gene>
    <name evidence="1" type="ORF">PHYPSEUDO_001193</name>
</gene>
<reference evidence="1" key="1">
    <citation type="submission" date="2021-02" db="EMBL/GenBank/DDBJ databases">
        <authorList>
            <person name="Palmer J.M."/>
        </authorList>
    </citation>
    <scope>NUCLEOTIDE SEQUENCE</scope>
    <source>
        <strain evidence="1">SCRP734</strain>
    </source>
</reference>
<evidence type="ECO:0000313" key="1">
    <source>
        <dbReference type="EMBL" id="KAG7385631.1"/>
    </source>
</evidence>
<accession>A0A8T1VWP4</accession>
<dbReference type="EMBL" id="JAGDFM010000117">
    <property type="protein sequence ID" value="KAG7385631.1"/>
    <property type="molecule type" value="Genomic_DNA"/>
</dbReference>